<comment type="caution">
    <text evidence="3">The sequence shown here is derived from an EMBL/GenBank/DDBJ whole genome shotgun (WGS) entry which is preliminary data.</text>
</comment>
<keyword evidence="4" id="KW-1185">Reference proteome</keyword>
<feature type="domain" description="Reverse transcriptase Ty1/copia-type" evidence="2">
    <location>
        <begin position="154"/>
        <end position="237"/>
    </location>
</feature>
<sequence>MRHLTVRHTPQQNGVAERMNRMIMEKVRCVLSNANLPKKVVISRDVVFDETAMLPNLSFKDSSNKEHQKQVEHQINLESTTESTSQGSTEIQNRVASSPQYSITKNRTRRKINPLKKYVEADLVAYALNVAEDIDANQEPSNDSEVKNDDGSFVYLLLYVDDILIVAKDKGEIRKVKAQLSEEFEMKDLGPAKKILGIEILRDRKSSKLYLSQKGYIEKVLCRFNIQNAKPVSTPLAAHFRLSLALSPQSNDEIEYISHVPYSSALGSLMYAMFGKTRDKVIGYVDADFSRDLNRRRSLTGYVFTIEGCAVSLKATLQTTVTLSTTKVEYMAITEACKEAIWLKGLFSEFNEGLQINTIFVTIRVPSFLQKIKCFMREQSTLMFGISFFCDIIARSDIVVSKISTNENTADMMTKSLPITKFEHCLDLVGVHC</sequence>
<dbReference type="Proteomes" id="UP000701853">
    <property type="component" value="Chromosome 10"/>
</dbReference>
<evidence type="ECO:0000313" key="4">
    <source>
        <dbReference type="Proteomes" id="UP000701853"/>
    </source>
</evidence>
<dbReference type="SUPFAM" id="SSF53098">
    <property type="entry name" value="Ribonuclease H-like"/>
    <property type="match status" value="1"/>
</dbReference>
<dbReference type="PANTHER" id="PTHR11439">
    <property type="entry name" value="GAG-POL-RELATED RETROTRANSPOSON"/>
    <property type="match status" value="1"/>
</dbReference>
<dbReference type="InterPro" id="IPR012337">
    <property type="entry name" value="RNaseH-like_sf"/>
</dbReference>
<dbReference type="EMBL" id="JAHUZN010000010">
    <property type="protein sequence ID" value="KAG8481215.1"/>
    <property type="molecule type" value="Genomic_DNA"/>
</dbReference>
<accession>A0A8J5YKC3</accession>
<organism evidence="3 4">
    <name type="scientific">Gossypium anomalum</name>
    <dbReference type="NCBI Taxonomy" id="47600"/>
    <lineage>
        <taxon>Eukaryota</taxon>
        <taxon>Viridiplantae</taxon>
        <taxon>Streptophyta</taxon>
        <taxon>Embryophyta</taxon>
        <taxon>Tracheophyta</taxon>
        <taxon>Spermatophyta</taxon>
        <taxon>Magnoliopsida</taxon>
        <taxon>eudicotyledons</taxon>
        <taxon>Gunneridae</taxon>
        <taxon>Pentapetalae</taxon>
        <taxon>rosids</taxon>
        <taxon>malvids</taxon>
        <taxon>Malvales</taxon>
        <taxon>Malvaceae</taxon>
        <taxon>Malvoideae</taxon>
        <taxon>Gossypium</taxon>
    </lineage>
</organism>
<evidence type="ECO:0000256" key="1">
    <source>
        <dbReference type="SAM" id="MobiDB-lite"/>
    </source>
</evidence>
<reference evidence="3 4" key="1">
    <citation type="journal article" date="2021" name="bioRxiv">
        <title>The Gossypium anomalum genome as a resource for cotton improvement and evolutionary analysis of hybrid incompatibility.</title>
        <authorList>
            <person name="Grover C.E."/>
            <person name="Yuan D."/>
            <person name="Arick M.A."/>
            <person name="Miller E.R."/>
            <person name="Hu G."/>
            <person name="Peterson D.G."/>
            <person name="Wendel J.F."/>
            <person name="Udall J.A."/>
        </authorList>
    </citation>
    <scope>NUCLEOTIDE SEQUENCE [LARGE SCALE GENOMIC DNA]</scope>
    <source>
        <strain evidence="3">JFW-Udall</strain>
        <tissue evidence="3">Leaf</tissue>
    </source>
</reference>
<dbReference type="PANTHER" id="PTHR11439:SF467">
    <property type="entry name" value="INTEGRASE CATALYTIC DOMAIN-CONTAINING PROTEIN"/>
    <property type="match status" value="1"/>
</dbReference>
<dbReference type="AlphaFoldDB" id="A0A8J5YKC3"/>
<dbReference type="CDD" id="cd09272">
    <property type="entry name" value="RNase_HI_RT_Ty1"/>
    <property type="match status" value="1"/>
</dbReference>
<dbReference type="OrthoDB" id="414945at2759"/>
<proteinExistence type="predicted"/>
<protein>
    <recommendedName>
        <fullName evidence="2">Reverse transcriptase Ty1/copia-type domain-containing protein</fullName>
    </recommendedName>
</protein>
<feature type="compositionally biased region" description="Low complexity" evidence="1">
    <location>
        <begin position="78"/>
        <end position="90"/>
    </location>
</feature>
<feature type="region of interest" description="Disordered" evidence="1">
    <location>
        <begin position="78"/>
        <end position="98"/>
    </location>
</feature>
<dbReference type="Gene3D" id="3.30.420.10">
    <property type="entry name" value="Ribonuclease H-like superfamily/Ribonuclease H"/>
    <property type="match status" value="1"/>
</dbReference>
<evidence type="ECO:0000259" key="2">
    <source>
        <dbReference type="Pfam" id="PF07727"/>
    </source>
</evidence>
<dbReference type="InterPro" id="IPR036397">
    <property type="entry name" value="RNaseH_sf"/>
</dbReference>
<evidence type="ECO:0000313" key="3">
    <source>
        <dbReference type="EMBL" id="KAG8481215.1"/>
    </source>
</evidence>
<dbReference type="InterPro" id="IPR013103">
    <property type="entry name" value="RVT_2"/>
</dbReference>
<dbReference type="GO" id="GO:0003676">
    <property type="term" value="F:nucleic acid binding"/>
    <property type="evidence" value="ECO:0007669"/>
    <property type="project" value="InterPro"/>
</dbReference>
<name>A0A8J5YKC3_9ROSI</name>
<dbReference type="Pfam" id="PF07727">
    <property type="entry name" value="RVT_2"/>
    <property type="match status" value="1"/>
</dbReference>
<gene>
    <name evidence="3" type="ORF">CXB51_025961</name>
</gene>